<evidence type="ECO:0000313" key="6">
    <source>
        <dbReference type="Proteomes" id="UP000631312"/>
    </source>
</evidence>
<feature type="region of interest" description="Disordered" evidence="1">
    <location>
        <begin position="126"/>
        <end position="146"/>
    </location>
</feature>
<name>A0A7W7HMC4_9ACTN</name>
<dbReference type="AlphaFoldDB" id="A0A7W7HMC4"/>
<feature type="domain" description="eCIS core" evidence="2">
    <location>
        <begin position="20"/>
        <end position="88"/>
    </location>
</feature>
<organism evidence="4 5">
    <name type="scientific">Actinoplanes lobatus</name>
    <dbReference type="NCBI Taxonomy" id="113568"/>
    <lineage>
        <taxon>Bacteria</taxon>
        <taxon>Bacillati</taxon>
        <taxon>Actinomycetota</taxon>
        <taxon>Actinomycetes</taxon>
        <taxon>Micromonosporales</taxon>
        <taxon>Micromonosporaceae</taxon>
        <taxon>Actinoplanes</taxon>
    </lineage>
</organism>
<evidence type="ECO:0000256" key="1">
    <source>
        <dbReference type="SAM" id="MobiDB-lite"/>
    </source>
</evidence>
<evidence type="ECO:0000313" key="4">
    <source>
        <dbReference type="EMBL" id="MBB4753134.1"/>
    </source>
</evidence>
<keyword evidence="6" id="KW-1185">Reference proteome</keyword>
<protein>
    <recommendedName>
        <fullName evidence="2">eCIS core domain-containing protein</fullName>
    </recommendedName>
</protein>
<sequence>MAEPARAERTVPPRAGAGRPLDAATRAEMEERFGHDFSRVRVHTGETAGAQAVTVGDDIVFEPGRYAPDRVRGRWLLAHELAHVVQSDPQRPPTATAATAETDAGRAAAAVISTHGPVPVEASVVPGTPLRQEPGEAPPGEPEAGELPYRRRLHLLDQDLLMPSGIPTGPPHELRLTYFGDPEVDEAVGVLLLALDPMIGAPVAGKEWDDTWRKVVRQVNDPELRPRGAPALLYDQTAVRVLRALTPAGKPDEVKAEALRRKELVLQRVLTVLLTGTERRLETYAGAAGDPETEWTGTFTDATRRSFAGVKDADRLAMYRSIRLLVIQAFGGLADGTAVAFARLNAYCAKLRTVTFLGREVRVHEELGTRLALAEKRLPPADLPDVRRAVTSIQGANIRTNTNNPLALSEHGFGGAVDINPLTNPNVPDFPARFIEDVTGESLSMTPEGRKKKDAFDLGEFVDTLVFGTKDPALRELERLLRTSRELVDVFRDDRSIADGLVRVAYRKGASIAAATAPAHLLATARAARAEGQPRWRYSDPELKVPRKKPYGTAHDHLADLLYPHGPGAFLPEPLDVWEDHRRTIELIIRMVDVYERSFLPPKGGKNKKTAVPERTPASARALPGEKALPQLVVHGFLDIPPLLIQALRAPDGGNLTWLGASEHGTKDFMHFELRKRPPLW</sequence>
<reference evidence="4 5" key="1">
    <citation type="submission" date="2020-08" db="EMBL/GenBank/DDBJ databases">
        <title>Sequencing the genomes of 1000 actinobacteria strains.</title>
        <authorList>
            <person name="Klenk H.-P."/>
        </authorList>
    </citation>
    <scope>NUCLEOTIDE SEQUENCE [LARGE SCALE GENOMIC DNA]</scope>
    <source>
        <strain evidence="4 5">DSM 43150</strain>
    </source>
</reference>
<gene>
    <name evidence="3" type="ORF">Alo02nite_59040</name>
    <name evidence="4" type="ORF">BJ964_007295</name>
</gene>
<dbReference type="EMBL" id="BOMP01000099">
    <property type="protein sequence ID" value="GIE43006.1"/>
    <property type="molecule type" value="Genomic_DNA"/>
</dbReference>
<evidence type="ECO:0000313" key="5">
    <source>
        <dbReference type="Proteomes" id="UP000590511"/>
    </source>
</evidence>
<evidence type="ECO:0000259" key="2">
    <source>
        <dbReference type="Pfam" id="PF13699"/>
    </source>
</evidence>
<dbReference type="Proteomes" id="UP000631312">
    <property type="component" value="Unassembled WGS sequence"/>
</dbReference>
<dbReference type="EMBL" id="JACHNC010000001">
    <property type="protein sequence ID" value="MBB4753134.1"/>
    <property type="molecule type" value="Genomic_DNA"/>
</dbReference>
<evidence type="ECO:0000313" key="3">
    <source>
        <dbReference type="EMBL" id="GIE43006.1"/>
    </source>
</evidence>
<dbReference type="InterPro" id="IPR025295">
    <property type="entry name" value="eCIS_core_dom"/>
</dbReference>
<accession>A0A7W7HMC4</accession>
<comment type="caution">
    <text evidence="4">The sequence shown here is derived from an EMBL/GenBank/DDBJ whole genome shotgun (WGS) entry which is preliminary data.</text>
</comment>
<dbReference type="Pfam" id="PF13699">
    <property type="entry name" value="eCIS_core"/>
    <property type="match status" value="1"/>
</dbReference>
<feature type="region of interest" description="Disordered" evidence="1">
    <location>
        <begin position="604"/>
        <end position="623"/>
    </location>
</feature>
<reference evidence="3 6" key="2">
    <citation type="submission" date="2021-01" db="EMBL/GenBank/DDBJ databases">
        <title>Whole genome shotgun sequence of Actinoplanes lobatus NBRC 12513.</title>
        <authorList>
            <person name="Komaki H."/>
            <person name="Tamura T."/>
        </authorList>
    </citation>
    <scope>NUCLEOTIDE SEQUENCE [LARGE SCALE GENOMIC DNA]</scope>
    <source>
        <strain evidence="3 6">NBRC 12513</strain>
    </source>
</reference>
<dbReference type="RefSeq" id="WP_188124869.1">
    <property type="nucleotide sequence ID" value="NZ_BOMP01000099.1"/>
</dbReference>
<dbReference type="Proteomes" id="UP000590511">
    <property type="component" value="Unassembled WGS sequence"/>
</dbReference>
<proteinExistence type="predicted"/>